<dbReference type="EMBL" id="CP002581">
    <property type="protein sequence ID" value="AJK50573.1"/>
    <property type="molecule type" value="Genomic_DNA"/>
</dbReference>
<dbReference type="GO" id="GO:0016747">
    <property type="term" value="F:acyltransferase activity, transferring groups other than amino-acyl groups"/>
    <property type="evidence" value="ECO:0007669"/>
    <property type="project" value="InterPro"/>
</dbReference>
<proteinExistence type="predicted"/>
<reference evidence="3" key="1">
    <citation type="submission" date="2011-03" db="EMBL/GenBank/DDBJ databases">
        <authorList>
            <person name="Voget S."/>
            <person name="Streit W.R."/>
            <person name="Jaeger K.E."/>
            <person name="Daniel R."/>
        </authorList>
    </citation>
    <scope>NUCLEOTIDE SEQUENCE [LARGE SCALE GENOMIC DNA]</scope>
    <source>
        <strain evidence="3">PG1</strain>
    </source>
</reference>
<dbReference type="HOGENOM" id="CLU_013985_22_1_4"/>
<evidence type="ECO:0000313" key="3">
    <source>
        <dbReference type="Proteomes" id="UP000031838"/>
    </source>
</evidence>
<evidence type="ECO:0000259" key="1">
    <source>
        <dbReference type="PROSITE" id="PS51186"/>
    </source>
</evidence>
<dbReference type="AlphaFoldDB" id="A0A0B6S4H1"/>
<protein>
    <submittedName>
        <fullName evidence="2">GCN5-like N-acetyltransferase</fullName>
    </submittedName>
</protein>
<dbReference type="Gene3D" id="3.40.630.30">
    <property type="match status" value="1"/>
</dbReference>
<dbReference type="InterPro" id="IPR016181">
    <property type="entry name" value="Acyl_CoA_acyltransferase"/>
</dbReference>
<feature type="domain" description="N-acetyltransferase" evidence="1">
    <location>
        <begin position="24"/>
        <end position="168"/>
    </location>
</feature>
<dbReference type="CDD" id="cd04301">
    <property type="entry name" value="NAT_SF"/>
    <property type="match status" value="1"/>
</dbReference>
<sequence length="172" mass="19102">MRAGHPARSRLTATFSRPSRSAMHLIASTTPADAHTLVAIRIAAMRASLEAIGRFDPQRARERFLASFDPATCRFIVADGARAGLLAVHHAADHWRLDHLYLLPGQQRRGIGAAVLDTVLREADARRMPVRVGALRGSDSNRFHLRHGFVVTGETEWDIDYLREPRLPGQPD</sequence>
<organism evidence="2 3">
    <name type="scientific">Burkholderia plantarii</name>
    <dbReference type="NCBI Taxonomy" id="41899"/>
    <lineage>
        <taxon>Bacteria</taxon>
        <taxon>Pseudomonadati</taxon>
        <taxon>Pseudomonadota</taxon>
        <taxon>Betaproteobacteria</taxon>
        <taxon>Burkholderiales</taxon>
        <taxon>Burkholderiaceae</taxon>
        <taxon>Burkholderia</taxon>
    </lineage>
</organism>
<dbReference type="Proteomes" id="UP000031838">
    <property type="component" value="Chromosome 2"/>
</dbReference>
<gene>
    <name evidence="2" type="ORF">BGL_2c25170</name>
</gene>
<accession>A0A0B6S4H1</accession>
<dbReference type="Pfam" id="PF13673">
    <property type="entry name" value="Acetyltransf_10"/>
    <property type="match status" value="1"/>
</dbReference>
<reference evidence="2 3" key="2">
    <citation type="journal article" date="2016" name="Appl. Microbiol. Biotechnol.">
        <title>Mutations improving production and secretion of extracellular lipase by Burkholderia glumae PG1.</title>
        <authorList>
            <person name="Knapp A."/>
            <person name="Voget S."/>
            <person name="Gao R."/>
            <person name="Zaburannyi N."/>
            <person name="Krysciak D."/>
            <person name="Breuer M."/>
            <person name="Hauer B."/>
            <person name="Streit W.R."/>
            <person name="Muller R."/>
            <person name="Daniel R."/>
            <person name="Jaeger K.E."/>
        </authorList>
    </citation>
    <scope>NUCLEOTIDE SEQUENCE [LARGE SCALE GENOMIC DNA]</scope>
    <source>
        <strain evidence="2 3">PG1</strain>
    </source>
</reference>
<name>A0A0B6S4H1_BURPL</name>
<keyword evidence="2" id="KW-0808">Transferase</keyword>
<keyword evidence="3" id="KW-1185">Reference proteome</keyword>
<dbReference type="KEGG" id="bgp:BGL_2c25170"/>
<dbReference type="InterPro" id="IPR000182">
    <property type="entry name" value="GNAT_dom"/>
</dbReference>
<evidence type="ECO:0000313" key="2">
    <source>
        <dbReference type="EMBL" id="AJK50573.1"/>
    </source>
</evidence>
<dbReference type="SUPFAM" id="SSF55729">
    <property type="entry name" value="Acyl-CoA N-acyltransferases (Nat)"/>
    <property type="match status" value="1"/>
</dbReference>
<dbReference type="PROSITE" id="PS51186">
    <property type="entry name" value="GNAT"/>
    <property type="match status" value="1"/>
</dbReference>